<comment type="cofactor">
    <cofactor evidence="1">
        <name>Mg(2+)</name>
        <dbReference type="ChEBI" id="CHEBI:18420"/>
    </cofactor>
</comment>
<evidence type="ECO:0000256" key="3">
    <source>
        <dbReference type="ARBA" id="ARBA00022723"/>
    </source>
</evidence>
<gene>
    <name evidence="5" type="primary">yieH</name>
    <name evidence="5" type="ORF">SIN8267_03472</name>
</gene>
<keyword evidence="4" id="KW-0460">Magnesium</keyword>
<keyword evidence="6" id="KW-1185">Reference proteome</keyword>
<comment type="similarity">
    <text evidence="2">Belongs to the HAD-like hydrolase superfamily. CbbY/CbbZ/Gph/YieH family.</text>
</comment>
<dbReference type="RefSeq" id="WP_237446006.1">
    <property type="nucleotide sequence ID" value="NZ_CAKLPX010000007.1"/>
</dbReference>
<dbReference type="InterPro" id="IPR036412">
    <property type="entry name" value="HAD-like_sf"/>
</dbReference>
<proteinExistence type="inferred from homology"/>
<dbReference type="InterPro" id="IPR023214">
    <property type="entry name" value="HAD_sf"/>
</dbReference>
<dbReference type="InterPro" id="IPR006439">
    <property type="entry name" value="HAD-SF_hydro_IA"/>
</dbReference>
<dbReference type="InterPro" id="IPR041492">
    <property type="entry name" value="HAD_2"/>
</dbReference>
<dbReference type="EC" id="3.1.3.-" evidence="5"/>
<dbReference type="SFLD" id="SFLDG01129">
    <property type="entry name" value="C1.5:_HAD__Beta-PGM__Phosphata"/>
    <property type="match status" value="1"/>
</dbReference>
<dbReference type="InterPro" id="IPR051600">
    <property type="entry name" value="Beta-PGM-like"/>
</dbReference>
<reference evidence="5" key="1">
    <citation type="submission" date="2021-12" db="EMBL/GenBank/DDBJ databases">
        <authorList>
            <person name="Rodrigo-Torres L."/>
            <person name="Arahal R. D."/>
            <person name="Lucena T."/>
        </authorList>
    </citation>
    <scope>NUCLEOTIDE SEQUENCE</scope>
    <source>
        <strain evidence="5">CECT 8267</strain>
    </source>
</reference>
<evidence type="ECO:0000313" key="6">
    <source>
        <dbReference type="Proteomes" id="UP000838100"/>
    </source>
</evidence>
<dbReference type="CDD" id="cd07526">
    <property type="entry name" value="HAD_BPGM_like"/>
    <property type="match status" value="1"/>
</dbReference>
<dbReference type="SFLD" id="SFLDS00003">
    <property type="entry name" value="Haloacid_Dehalogenase"/>
    <property type="match status" value="1"/>
</dbReference>
<evidence type="ECO:0000256" key="1">
    <source>
        <dbReference type="ARBA" id="ARBA00001946"/>
    </source>
</evidence>
<sequence>MVDFNRVALIIFDCDGVLVDSEGIAARVMAEHVTALGWPMTLLQCQQAFKGLSLARCGVLIEKQLSITLPDTFFSDLQRQTFACFSEELTAITGVEALLQSLRIPCCVASSGYFDKLAVTLEKTSLAGYFDQRVYSAEQVANGKPAPDLFLFAAAQMQVDAERCLVVEDSLPGVEAALAAGMQVIGYDEVGTGELSVKASEVVQTMAQLQQRLATAGLVQQ</sequence>
<evidence type="ECO:0000256" key="2">
    <source>
        <dbReference type="ARBA" id="ARBA00006171"/>
    </source>
</evidence>
<dbReference type="Proteomes" id="UP000838100">
    <property type="component" value="Unassembled WGS sequence"/>
</dbReference>
<dbReference type="PANTHER" id="PTHR46193:SF10">
    <property type="entry name" value="6-PHOSPHOGLUCONATE PHOSPHATASE"/>
    <property type="match status" value="1"/>
</dbReference>
<organism evidence="5 6">
    <name type="scientific">Sinobacterium norvegicum</name>
    <dbReference type="NCBI Taxonomy" id="1641715"/>
    <lineage>
        <taxon>Bacteria</taxon>
        <taxon>Pseudomonadati</taxon>
        <taxon>Pseudomonadota</taxon>
        <taxon>Gammaproteobacteria</taxon>
        <taxon>Cellvibrionales</taxon>
        <taxon>Spongiibacteraceae</taxon>
        <taxon>Sinobacterium</taxon>
    </lineage>
</organism>
<keyword evidence="5" id="KW-0378">Hydrolase</keyword>
<dbReference type="Pfam" id="PF13419">
    <property type="entry name" value="HAD_2"/>
    <property type="match status" value="1"/>
</dbReference>
<dbReference type="PANTHER" id="PTHR46193">
    <property type="entry name" value="6-PHOSPHOGLUCONATE PHOSPHATASE"/>
    <property type="match status" value="1"/>
</dbReference>
<dbReference type="EMBL" id="CAKLPX010000007">
    <property type="protein sequence ID" value="CAH0993324.1"/>
    <property type="molecule type" value="Genomic_DNA"/>
</dbReference>
<protein>
    <submittedName>
        <fullName evidence="5">6-phosphogluconate phosphatase</fullName>
        <ecNumber evidence="5">3.1.3.-</ecNumber>
    </submittedName>
</protein>
<evidence type="ECO:0000256" key="4">
    <source>
        <dbReference type="ARBA" id="ARBA00022842"/>
    </source>
</evidence>
<dbReference type="GO" id="GO:0016787">
    <property type="term" value="F:hydrolase activity"/>
    <property type="evidence" value="ECO:0007669"/>
    <property type="project" value="UniProtKB-KW"/>
</dbReference>
<evidence type="ECO:0000313" key="5">
    <source>
        <dbReference type="EMBL" id="CAH0993324.1"/>
    </source>
</evidence>
<dbReference type="InterPro" id="IPR023198">
    <property type="entry name" value="PGP-like_dom2"/>
</dbReference>
<dbReference type="Gene3D" id="3.40.50.1000">
    <property type="entry name" value="HAD superfamily/HAD-like"/>
    <property type="match status" value="1"/>
</dbReference>
<dbReference type="Gene3D" id="1.10.150.240">
    <property type="entry name" value="Putative phosphatase, domain 2"/>
    <property type="match status" value="1"/>
</dbReference>
<keyword evidence="3" id="KW-0479">Metal-binding</keyword>
<name>A0ABN8EPM5_9GAMM</name>
<comment type="caution">
    <text evidence="5">The sequence shown here is derived from an EMBL/GenBank/DDBJ whole genome shotgun (WGS) entry which is preliminary data.</text>
</comment>
<accession>A0ABN8EPM5</accession>
<dbReference type="NCBIfam" id="TIGR01509">
    <property type="entry name" value="HAD-SF-IA-v3"/>
    <property type="match status" value="1"/>
</dbReference>
<dbReference type="SUPFAM" id="SSF56784">
    <property type="entry name" value="HAD-like"/>
    <property type="match status" value="1"/>
</dbReference>